<evidence type="ECO:0000256" key="1">
    <source>
        <dbReference type="SAM" id="MobiDB-lite"/>
    </source>
</evidence>
<feature type="non-terminal residue" evidence="2">
    <location>
        <position position="1"/>
    </location>
</feature>
<reference evidence="2" key="2">
    <citation type="submission" date="2021-10" db="EMBL/GenBank/DDBJ databases">
        <title>Phylogenomics reveals ancestral predisposition of the termite-cultivated fungus Termitomyces towards a domesticated lifestyle.</title>
        <authorList>
            <person name="Auxier B."/>
            <person name="Grum-Grzhimaylo A."/>
            <person name="Cardenas M.E."/>
            <person name="Lodge J.D."/>
            <person name="Laessoe T."/>
            <person name="Pedersen O."/>
            <person name="Smith M.E."/>
            <person name="Kuyper T.W."/>
            <person name="Franco-Molano E.A."/>
            <person name="Baroni T.J."/>
            <person name="Aanen D.K."/>
        </authorList>
    </citation>
    <scope>NUCLEOTIDE SEQUENCE</scope>
    <source>
        <strain evidence="2">AP01</strain>
        <tissue evidence="2">Mycelium</tissue>
    </source>
</reference>
<feature type="region of interest" description="Disordered" evidence="1">
    <location>
        <begin position="130"/>
        <end position="156"/>
    </location>
</feature>
<gene>
    <name evidence="2" type="ORF">DXG03_005972</name>
</gene>
<proteinExistence type="predicted"/>
<dbReference type="Proteomes" id="UP000775547">
    <property type="component" value="Unassembled WGS sequence"/>
</dbReference>
<name>A0A9P7FPE7_9AGAR</name>
<organism evidence="2 3">
    <name type="scientific">Asterophora parasitica</name>
    <dbReference type="NCBI Taxonomy" id="117018"/>
    <lineage>
        <taxon>Eukaryota</taxon>
        <taxon>Fungi</taxon>
        <taxon>Dikarya</taxon>
        <taxon>Basidiomycota</taxon>
        <taxon>Agaricomycotina</taxon>
        <taxon>Agaricomycetes</taxon>
        <taxon>Agaricomycetidae</taxon>
        <taxon>Agaricales</taxon>
        <taxon>Tricholomatineae</taxon>
        <taxon>Lyophyllaceae</taxon>
        <taxon>Asterophora</taxon>
    </lineage>
</organism>
<evidence type="ECO:0000313" key="2">
    <source>
        <dbReference type="EMBL" id="KAG5634326.1"/>
    </source>
</evidence>
<feature type="region of interest" description="Disordered" evidence="1">
    <location>
        <begin position="1"/>
        <end position="23"/>
    </location>
</feature>
<accession>A0A9P7FPE7</accession>
<dbReference type="AlphaFoldDB" id="A0A9P7FPE7"/>
<feature type="compositionally biased region" description="Basic and acidic residues" evidence="1">
    <location>
        <begin position="1"/>
        <end position="17"/>
    </location>
</feature>
<reference evidence="2" key="1">
    <citation type="submission" date="2020-07" db="EMBL/GenBank/DDBJ databases">
        <authorList>
            <person name="Nieuwenhuis M."/>
            <person name="Van De Peppel L.J.J."/>
        </authorList>
    </citation>
    <scope>NUCLEOTIDE SEQUENCE</scope>
    <source>
        <strain evidence="2">AP01</strain>
        <tissue evidence="2">Mycelium</tissue>
    </source>
</reference>
<sequence>VVMERKMELKERERSESKAQLAEKNAEVEAMKIACANERNKKDKEIKKLREQLVNEGAGHALQREKTAEAELRISNIEGVLARTQEASQRKVEEAAKKVDIERRAHEATKARLKAAVENENRVQVVHALGNPADLASQAPAETKLPPRDLERYTPN</sequence>
<evidence type="ECO:0000313" key="3">
    <source>
        <dbReference type="Proteomes" id="UP000775547"/>
    </source>
</evidence>
<protein>
    <submittedName>
        <fullName evidence="2">Uncharacterized protein</fullName>
    </submittedName>
</protein>
<keyword evidence="3" id="KW-1185">Reference proteome</keyword>
<feature type="compositionally biased region" description="Basic and acidic residues" evidence="1">
    <location>
        <begin position="145"/>
        <end position="156"/>
    </location>
</feature>
<dbReference type="EMBL" id="JABCKV010003856">
    <property type="protein sequence ID" value="KAG5634326.1"/>
    <property type="molecule type" value="Genomic_DNA"/>
</dbReference>
<comment type="caution">
    <text evidence="2">The sequence shown here is derived from an EMBL/GenBank/DDBJ whole genome shotgun (WGS) entry which is preliminary data.</text>
</comment>